<dbReference type="PROSITE" id="PS51257">
    <property type="entry name" value="PROKAR_LIPOPROTEIN"/>
    <property type="match status" value="1"/>
</dbReference>
<dbReference type="HOGENOM" id="CLU_1824088_0_0_5"/>
<name>D4Z459_SPHIU</name>
<organism evidence="1 2">
    <name type="scientific">Sphingobium indicum (strain DSM 16413 / CCM 7287 / MTCC 6362 / UT26 / NBRC 101211 / UT26S)</name>
    <name type="common">Sphingobium japonicum</name>
    <dbReference type="NCBI Taxonomy" id="452662"/>
    <lineage>
        <taxon>Bacteria</taxon>
        <taxon>Pseudomonadati</taxon>
        <taxon>Pseudomonadota</taxon>
        <taxon>Alphaproteobacteria</taxon>
        <taxon>Sphingomonadales</taxon>
        <taxon>Sphingomonadaceae</taxon>
        <taxon>Sphingobium</taxon>
    </lineage>
</organism>
<dbReference type="Proteomes" id="UP000007753">
    <property type="component" value="Chromosome 1"/>
</dbReference>
<protein>
    <recommendedName>
        <fullName evidence="3">Lipoprotein</fullName>
    </recommendedName>
</protein>
<sequence length="141" mass="15266">MSMRTAILILVAATIGCGSKSNVDPFANCATPIPGFHSFRSRDFAEHWSAPIDGHYANIVKVDKSGSITWNGIDLSSMHDDGEAALETYLTDLNSLQIPQPVTALDFDAGAPCARIAVVRKLMIKHLHCSNTGRCFQGTFE</sequence>
<dbReference type="AlphaFoldDB" id="D4Z459"/>
<dbReference type="EMBL" id="AP010803">
    <property type="protein sequence ID" value="BAI97391.1"/>
    <property type="molecule type" value="Genomic_DNA"/>
</dbReference>
<dbReference type="KEGG" id="sjp:SJA_C1-25570"/>
<evidence type="ECO:0000313" key="1">
    <source>
        <dbReference type="EMBL" id="BAI97391.1"/>
    </source>
</evidence>
<dbReference type="STRING" id="452662.SJA_C1-25570"/>
<reference evidence="1 2" key="1">
    <citation type="journal article" date="2010" name="J. Bacteriol.">
        <title>Complete genome sequence of the representative gamma-hexachlorocyclohexane-degrading bacterium Sphingobium japonicum UT26.</title>
        <authorList>
            <person name="Nagata Y."/>
            <person name="Ohtsubo Y."/>
            <person name="Endo R."/>
            <person name="Ichikawa N."/>
            <person name="Ankai A."/>
            <person name="Oguchi A."/>
            <person name="Fukui S."/>
            <person name="Fujita N."/>
            <person name="Tsuda M."/>
        </authorList>
    </citation>
    <scope>NUCLEOTIDE SEQUENCE [LARGE SCALE GENOMIC DNA]</scope>
    <source>
        <strain evidence="2">DSM 16413 / CCM 7287 / MTCC 6362 / UT26 / NBRC 101211 / UT26S</strain>
    </source>
</reference>
<gene>
    <name evidence="1" type="ordered locus">SJA_C1-25570</name>
</gene>
<evidence type="ECO:0008006" key="3">
    <source>
        <dbReference type="Google" id="ProtNLM"/>
    </source>
</evidence>
<keyword evidence="2" id="KW-1185">Reference proteome</keyword>
<evidence type="ECO:0000313" key="2">
    <source>
        <dbReference type="Proteomes" id="UP000007753"/>
    </source>
</evidence>
<proteinExistence type="predicted"/>
<accession>D4Z459</accession>